<dbReference type="OrthoDB" id="9984673at2759"/>
<evidence type="ECO:0000313" key="5">
    <source>
        <dbReference type="Proteomes" id="UP000663889"/>
    </source>
</evidence>
<evidence type="ECO:0000313" key="2">
    <source>
        <dbReference type="EMBL" id="CAF1140516.1"/>
    </source>
</evidence>
<dbReference type="AlphaFoldDB" id="A0A814RZ77"/>
<dbReference type="Proteomes" id="UP000663874">
    <property type="component" value="Unassembled WGS sequence"/>
</dbReference>
<evidence type="ECO:0000313" key="4">
    <source>
        <dbReference type="EMBL" id="CAF3697926.1"/>
    </source>
</evidence>
<protein>
    <submittedName>
        <fullName evidence="2">Uncharacterized protein</fullName>
    </submittedName>
</protein>
<evidence type="ECO:0000256" key="1">
    <source>
        <dbReference type="SAM" id="MobiDB-lite"/>
    </source>
</evidence>
<organism evidence="2 5">
    <name type="scientific">Rotaria sordida</name>
    <dbReference type="NCBI Taxonomy" id="392033"/>
    <lineage>
        <taxon>Eukaryota</taxon>
        <taxon>Metazoa</taxon>
        <taxon>Spiralia</taxon>
        <taxon>Gnathifera</taxon>
        <taxon>Rotifera</taxon>
        <taxon>Eurotatoria</taxon>
        <taxon>Bdelloidea</taxon>
        <taxon>Philodinida</taxon>
        <taxon>Philodinidae</taxon>
        <taxon>Rotaria</taxon>
    </lineage>
</organism>
<accession>A0A814RZ77</accession>
<gene>
    <name evidence="4" type="ORF">FNK824_LOCUS8960</name>
    <name evidence="3" type="ORF">RFH988_LOCUS23489</name>
    <name evidence="2" type="ORF">SEV965_LOCUS17906</name>
</gene>
<sequence length="220" mass="25154">MATIIRSKENECDFSLFKTPRHTPMRTPIHNRMLPSARINDLAYYSNNIKNLKLVSTTSMNDLQSCNDTMITPIRLNKNKFSTPGSIQRRRALGLVNNNNNHHHHQICHTLSNDDPSTLTTFKELNNEYDEPVILQAPSSNMTRSSHIEDDLPHKSNNTHSYEDTFDDLIPTDERIERMITNQTDGVNLFTFSGGIDNTIRCQSPHCFPIDISCLLDILN</sequence>
<evidence type="ECO:0000313" key="3">
    <source>
        <dbReference type="EMBL" id="CAF1180625.1"/>
    </source>
</evidence>
<dbReference type="EMBL" id="CAJOBE010000908">
    <property type="protein sequence ID" value="CAF3697926.1"/>
    <property type="molecule type" value="Genomic_DNA"/>
</dbReference>
<feature type="region of interest" description="Disordered" evidence="1">
    <location>
        <begin position="143"/>
        <end position="165"/>
    </location>
</feature>
<dbReference type="Proteomes" id="UP000663882">
    <property type="component" value="Unassembled WGS sequence"/>
</dbReference>
<proteinExistence type="predicted"/>
<dbReference type="EMBL" id="CAJNOU010001043">
    <property type="protein sequence ID" value="CAF1140516.1"/>
    <property type="molecule type" value="Genomic_DNA"/>
</dbReference>
<dbReference type="Proteomes" id="UP000663889">
    <property type="component" value="Unassembled WGS sequence"/>
</dbReference>
<comment type="caution">
    <text evidence="2">The sequence shown here is derived from an EMBL/GenBank/DDBJ whole genome shotgun (WGS) entry which is preliminary data.</text>
</comment>
<reference evidence="2" key="1">
    <citation type="submission" date="2021-02" db="EMBL/GenBank/DDBJ databases">
        <authorList>
            <person name="Nowell W R."/>
        </authorList>
    </citation>
    <scope>NUCLEOTIDE SEQUENCE</scope>
</reference>
<name>A0A814RZ77_9BILA</name>
<dbReference type="EMBL" id="CAJNOO010001633">
    <property type="protein sequence ID" value="CAF1180625.1"/>
    <property type="molecule type" value="Genomic_DNA"/>
</dbReference>